<dbReference type="STRING" id="1420583.V473_11700"/>
<reference evidence="3 4" key="1">
    <citation type="journal article" date="2015" name="G3 (Bethesda)">
        <title>Insights into Ongoing Evolution of the Hexachlorocyclohexane Catabolic Pathway from Comparative Genomics of Ten Sphingomonadaceae Strains.</title>
        <authorList>
            <person name="Pearce S.L."/>
            <person name="Oakeshott J.G."/>
            <person name="Pandey G."/>
        </authorList>
    </citation>
    <scope>NUCLEOTIDE SEQUENCE [LARGE SCALE GENOMIC DNA]</scope>
    <source>
        <strain evidence="3 4">LL01</strain>
    </source>
</reference>
<name>A0A0J7XFY5_9SPHN</name>
<dbReference type="PANTHER" id="PTHR40588:SF1">
    <property type="entry name" value="MRNA INTERFERASE TOXIN YAFQ"/>
    <property type="match status" value="1"/>
</dbReference>
<accession>A0A0J7XFY5</accession>
<keyword evidence="4" id="KW-1185">Reference proteome</keyword>
<dbReference type="InterPro" id="IPR004386">
    <property type="entry name" value="Toxin_YafQ-like"/>
</dbReference>
<dbReference type="GO" id="GO:0006402">
    <property type="term" value="P:mRNA catabolic process"/>
    <property type="evidence" value="ECO:0007669"/>
    <property type="project" value="TreeGrafter"/>
</dbReference>
<gene>
    <name evidence="3" type="ORF">V473_11700</name>
</gene>
<dbReference type="GeneID" id="29275607"/>
<dbReference type="Pfam" id="PF15738">
    <property type="entry name" value="YafQ_toxin"/>
    <property type="match status" value="1"/>
</dbReference>
<evidence type="ECO:0000313" key="3">
    <source>
        <dbReference type="EMBL" id="KMS50971.1"/>
    </source>
</evidence>
<dbReference type="SUPFAM" id="SSF143011">
    <property type="entry name" value="RelE-like"/>
    <property type="match status" value="1"/>
</dbReference>
<dbReference type="GO" id="GO:0006415">
    <property type="term" value="P:translational termination"/>
    <property type="evidence" value="ECO:0007669"/>
    <property type="project" value="TreeGrafter"/>
</dbReference>
<dbReference type="InterPro" id="IPR007712">
    <property type="entry name" value="RelE/ParE_toxin"/>
</dbReference>
<dbReference type="PIRSF" id="PIRSF006156">
    <property type="entry name" value="YafQ"/>
    <property type="match status" value="1"/>
</dbReference>
<dbReference type="PANTHER" id="PTHR40588">
    <property type="entry name" value="MRNA INTERFERASE TOXIN YAFQ"/>
    <property type="match status" value="1"/>
</dbReference>
<dbReference type="RefSeq" id="WP_004212931.1">
    <property type="nucleotide sequence ID" value="NZ_KQ130442.1"/>
</dbReference>
<dbReference type="InterPro" id="IPR035093">
    <property type="entry name" value="RelE/ParE_toxin_dom_sf"/>
</dbReference>
<dbReference type="GO" id="GO:0004521">
    <property type="term" value="F:RNA endonuclease activity"/>
    <property type="evidence" value="ECO:0007669"/>
    <property type="project" value="TreeGrafter"/>
</dbReference>
<organism evidence="3 4">
    <name type="scientific">Sphingobium cupriresistens LL01</name>
    <dbReference type="NCBI Taxonomy" id="1420583"/>
    <lineage>
        <taxon>Bacteria</taxon>
        <taxon>Pseudomonadati</taxon>
        <taxon>Pseudomonadota</taxon>
        <taxon>Alphaproteobacteria</taxon>
        <taxon>Sphingomonadales</taxon>
        <taxon>Sphingomonadaceae</taxon>
        <taxon>Sphingobium</taxon>
    </lineage>
</organism>
<dbReference type="AlphaFoldDB" id="A0A0J7XFY5"/>
<proteinExistence type="predicted"/>
<dbReference type="NCBIfam" id="TIGR02385">
    <property type="entry name" value="RelE_StbE"/>
    <property type="match status" value="1"/>
</dbReference>
<feature type="active site" description="Proton donor" evidence="2">
    <location>
        <position position="88"/>
    </location>
</feature>
<protein>
    <submittedName>
        <fullName evidence="3">Addiction module antitoxin</fullName>
    </submittedName>
</protein>
<evidence type="ECO:0000256" key="2">
    <source>
        <dbReference type="PIRSR" id="PIRSR006156-1"/>
    </source>
</evidence>
<dbReference type="Proteomes" id="UP000052232">
    <property type="component" value="Unassembled WGS sequence"/>
</dbReference>
<evidence type="ECO:0000256" key="1">
    <source>
        <dbReference type="ARBA" id="ARBA00022649"/>
    </source>
</evidence>
<dbReference type="PATRIC" id="fig|1420583.3.peg.4636"/>
<sequence length="93" mass="10667">MRTIDRSTRFKRDYKRESKGRHRATLDADLLPVLAALATDTPLDPKYRDHDLSGDWAGYRDCHVKPDLVLIYAKPDDETLRLARLGSHSEVFG</sequence>
<evidence type="ECO:0000313" key="4">
    <source>
        <dbReference type="Proteomes" id="UP000052232"/>
    </source>
</evidence>
<dbReference type="Gene3D" id="3.30.2310.20">
    <property type="entry name" value="RelE-like"/>
    <property type="match status" value="1"/>
</dbReference>
<dbReference type="EMBL" id="JACT01000011">
    <property type="protein sequence ID" value="KMS50971.1"/>
    <property type="molecule type" value="Genomic_DNA"/>
</dbReference>
<keyword evidence="1" id="KW-1277">Toxin-antitoxin system</keyword>
<comment type="caution">
    <text evidence="3">The sequence shown here is derived from an EMBL/GenBank/DDBJ whole genome shotgun (WGS) entry which is preliminary data.</text>
</comment>